<dbReference type="AlphaFoldDB" id="A0ABD4QZU3"/>
<gene>
    <name evidence="5" type="ORF">PL14_18920</name>
</gene>
<dbReference type="Proteomes" id="UP000078309">
    <property type="component" value="Unassembled WGS sequence"/>
</dbReference>
<evidence type="ECO:0000256" key="2">
    <source>
        <dbReference type="ARBA" id="ARBA00022723"/>
    </source>
</evidence>
<protein>
    <submittedName>
        <fullName evidence="5">Terpene synthase/cyclase family protein</fullName>
    </submittedName>
</protein>
<dbReference type="RefSeq" id="WP_215808178.1">
    <property type="nucleotide sequence ID" value="NZ_JAHGUI010000201.1"/>
</dbReference>
<dbReference type="EMBL" id="JAHGUI010000201">
    <property type="protein sequence ID" value="MBT2920734.1"/>
    <property type="molecule type" value="Genomic_DNA"/>
</dbReference>
<evidence type="ECO:0000259" key="4">
    <source>
        <dbReference type="Pfam" id="PF03936"/>
    </source>
</evidence>
<feature type="non-terminal residue" evidence="5">
    <location>
        <position position="1"/>
    </location>
</feature>
<keyword evidence="3" id="KW-0460">Magnesium</keyword>
<name>A0ABD4QZU3_VIBAN</name>
<comment type="cofactor">
    <cofactor evidence="1">
        <name>Mg(2+)</name>
        <dbReference type="ChEBI" id="CHEBI:18420"/>
    </cofactor>
</comment>
<feature type="non-terminal residue" evidence="5">
    <location>
        <position position="99"/>
    </location>
</feature>
<dbReference type="InterPro" id="IPR005630">
    <property type="entry name" value="Terpene_synthase_metal-bd"/>
</dbReference>
<reference evidence="5 6" key="1">
    <citation type="journal article" date="2017" name="J. Fish Dis.">
        <title>Comparative assessment of Vibrio virulence in marine fish larvae.</title>
        <authorList>
            <person name="Ronneseth A."/>
            <person name="Castillo D."/>
            <person name="D'Alvise P."/>
            <person name="Tonnesen O."/>
            <person name="Haugland G."/>
            <person name="Grotkjaer T."/>
            <person name="Engell-Sorensen K."/>
            <person name="Norremark L."/>
            <person name="Bergh O."/>
            <person name="Wergeland H.I."/>
            <person name="Gram L."/>
        </authorList>
    </citation>
    <scope>NUCLEOTIDE SEQUENCE [LARGE SCALE GENOMIC DNA]</scope>
    <source>
        <strain evidence="5 6">90-11-286</strain>
    </source>
</reference>
<dbReference type="InterPro" id="IPR050148">
    <property type="entry name" value="Terpene_synthase-like"/>
</dbReference>
<evidence type="ECO:0000313" key="6">
    <source>
        <dbReference type="Proteomes" id="UP000078309"/>
    </source>
</evidence>
<dbReference type="SUPFAM" id="SSF48576">
    <property type="entry name" value="Terpenoid synthases"/>
    <property type="match status" value="1"/>
</dbReference>
<evidence type="ECO:0000313" key="5">
    <source>
        <dbReference type="EMBL" id="MBT2920734.1"/>
    </source>
</evidence>
<dbReference type="PANTHER" id="PTHR31225">
    <property type="entry name" value="OS04G0344100 PROTEIN-RELATED"/>
    <property type="match status" value="1"/>
</dbReference>
<organism evidence="5 6">
    <name type="scientific">Vibrio anguillarum</name>
    <name type="common">Listonella anguillarum</name>
    <dbReference type="NCBI Taxonomy" id="55601"/>
    <lineage>
        <taxon>Bacteria</taxon>
        <taxon>Pseudomonadati</taxon>
        <taxon>Pseudomonadota</taxon>
        <taxon>Gammaproteobacteria</taxon>
        <taxon>Vibrionales</taxon>
        <taxon>Vibrionaceae</taxon>
        <taxon>Vibrio</taxon>
    </lineage>
</organism>
<proteinExistence type="predicted"/>
<dbReference type="PANTHER" id="PTHR31225:SF252">
    <property type="entry name" value="TERPENE SYNTHASE 12-RELATED"/>
    <property type="match status" value="1"/>
</dbReference>
<keyword evidence="2" id="KW-0479">Metal-binding</keyword>
<dbReference type="Pfam" id="PF03936">
    <property type="entry name" value="Terpene_synth_C"/>
    <property type="match status" value="1"/>
</dbReference>
<accession>A0ABD4QZU3</accession>
<sequence length="99" mass="11560">LYSALYNTTNEVADHIRKEEGWDALPYLRKAWENIFNAFLTEAKWHYNSYKPTLEEYLNNARMSVSGCVLLVHASLLSRQRITKEALQCLETYPSLFLS</sequence>
<evidence type="ECO:0000256" key="3">
    <source>
        <dbReference type="ARBA" id="ARBA00022842"/>
    </source>
</evidence>
<evidence type="ECO:0000256" key="1">
    <source>
        <dbReference type="ARBA" id="ARBA00001946"/>
    </source>
</evidence>
<dbReference type="GO" id="GO:0003824">
    <property type="term" value="F:catalytic activity"/>
    <property type="evidence" value="ECO:0007669"/>
    <property type="project" value="UniProtKB-ARBA"/>
</dbReference>
<dbReference type="InterPro" id="IPR008949">
    <property type="entry name" value="Isoprenoid_synthase_dom_sf"/>
</dbReference>
<dbReference type="Gene3D" id="1.10.600.10">
    <property type="entry name" value="Farnesyl Diphosphate Synthase"/>
    <property type="match status" value="1"/>
</dbReference>
<feature type="domain" description="Terpene synthase metal-binding" evidence="4">
    <location>
        <begin position="1"/>
        <end position="97"/>
    </location>
</feature>
<dbReference type="GO" id="GO:0046872">
    <property type="term" value="F:metal ion binding"/>
    <property type="evidence" value="ECO:0007669"/>
    <property type="project" value="UniProtKB-KW"/>
</dbReference>
<comment type="caution">
    <text evidence="5">The sequence shown here is derived from an EMBL/GenBank/DDBJ whole genome shotgun (WGS) entry which is preliminary data.</text>
</comment>